<sequence>MSHKIEGNRLIIDLDINSKTKSKSGKTYLLATSNGFQDGELQDGTKIGISYNITRKVPN</sequence>
<name>A0A6M3LU51_9ZZZZ</name>
<protein>
    <submittedName>
        <fullName evidence="1">Uncharacterized protein</fullName>
    </submittedName>
</protein>
<gene>
    <name evidence="1" type="ORF">MM171A01390_0001</name>
</gene>
<dbReference type="AlphaFoldDB" id="A0A6M3LU51"/>
<evidence type="ECO:0000313" key="1">
    <source>
        <dbReference type="EMBL" id="QJA99016.1"/>
    </source>
</evidence>
<dbReference type="EMBL" id="MT143623">
    <property type="protein sequence ID" value="QJA99016.1"/>
    <property type="molecule type" value="Genomic_DNA"/>
</dbReference>
<reference evidence="1" key="1">
    <citation type="submission" date="2020-03" db="EMBL/GenBank/DDBJ databases">
        <title>The deep terrestrial virosphere.</title>
        <authorList>
            <person name="Holmfeldt K."/>
            <person name="Nilsson E."/>
            <person name="Simone D."/>
            <person name="Lopez-Fernandez M."/>
            <person name="Wu X."/>
            <person name="de Brujin I."/>
            <person name="Lundin D."/>
            <person name="Andersson A."/>
            <person name="Bertilsson S."/>
            <person name="Dopson M."/>
        </authorList>
    </citation>
    <scope>NUCLEOTIDE SEQUENCE</scope>
    <source>
        <strain evidence="1">MM171A01390</strain>
    </source>
</reference>
<accession>A0A6M3LU51</accession>
<organism evidence="1">
    <name type="scientific">viral metagenome</name>
    <dbReference type="NCBI Taxonomy" id="1070528"/>
    <lineage>
        <taxon>unclassified sequences</taxon>
        <taxon>metagenomes</taxon>
        <taxon>organismal metagenomes</taxon>
    </lineage>
</organism>
<proteinExistence type="predicted"/>